<comment type="caution">
    <text evidence="2">The sequence shown here is derived from an EMBL/GenBank/DDBJ whole genome shotgun (WGS) entry which is preliminary data.</text>
</comment>
<evidence type="ECO:0008006" key="4">
    <source>
        <dbReference type="Google" id="ProtNLM"/>
    </source>
</evidence>
<accession>A0A2G5RNK6</accession>
<feature type="coiled-coil region" evidence="1">
    <location>
        <begin position="9"/>
        <end position="85"/>
    </location>
</feature>
<keyword evidence="1" id="KW-0175">Coiled coil</keyword>
<dbReference type="EMBL" id="PEDM01000023">
    <property type="protein sequence ID" value="PIC04384.1"/>
    <property type="molecule type" value="Genomic_DNA"/>
</dbReference>
<reference evidence="2 3" key="1">
    <citation type="submission" date="2017-10" db="EMBL/GenBank/DDBJ databases">
        <title>Draft genome sequence of Anoxybacillus flavithermus KU2-6-11 from caldera Uzon (Russia:Kamchtka).</title>
        <authorList>
            <person name="Korzhuk A.V."/>
            <person name="Rozanov A.S."/>
            <person name="Bryanskaya A.V."/>
            <person name="Peltek S.E."/>
        </authorList>
    </citation>
    <scope>NUCLEOTIDE SEQUENCE [LARGE SCALE GENOMIC DNA]</scope>
    <source>
        <strain evidence="2 3">KU2-6_11</strain>
    </source>
</reference>
<dbReference type="Proteomes" id="UP000230559">
    <property type="component" value="Unassembled WGS sequence"/>
</dbReference>
<dbReference type="AlphaFoldDB" id="A0A2G5RNK6"/>
<organism evidence="2 3">
    <name type="scientific">Anoxybacillus flavithermus</name>
    <dbReference type="NCBI Taxonomy" id="33934"/>
    <lineage>
        <taxon>Bacteria</taxon>
        <taxon>Bacillati</taxon>
        <taxon>Bacillota</taxon>
        <taxon>Bacilli</taxon>
        <taxon>Bacillales</taxon>
        <taxon>Anoxybacillaceae</taxon>
        <taxon>Anoxybacillus</taxon>
    </lineage>
</organism>
<evidence type="ECO:0000256" key="1">
    <source>
        <dbReference type="SAM" id="Coils"/>
    </source>
</evidence>
<sequence>MNNTVEQLLYEILHEVKATREKVESLEKRVEAVEKKVESLEKEVSSLRQQVQALDEKVQTLDGKVLALDEKIQALDEKVQVLDEKVRVLDGKVQALDEKIQLLDERTLETKAICEAVRHGQEVLAAKYDALALDIHNMQGNITRLTNILEEKVLSALTDHESSIQVLNNRVFKVESTLQKLVHL</sequence>
<gene>
    <name evidence="2" type="ORF">CS060_10080</name>
</gene>
<proteinExistence type="predicted"/>
<dbReference type="SUPFAM" id="SSF57997">
    <property type="entry name" value="Tropomyosin"/>
    <property type="match status" value="1"/>
</dbReference>
<dbReference type="Gene3D" id="1.20.5.170">
    <property type="match status" value="2"/>
</dbReference>
<evidence type="ECO:0000313" key="3">
    <source>
        <dbReference type="Proteomes" id="UP000230559"/>
    </source>
</evidence>
<name>A0A2G5RNK6_9BACL</name>
<protein>
    <recommendedName>
        <fullName evidence="4">Coiled-coil protein</fullName>
    </recommendedName>
</protein>
<evidence type="ECO:0000313" key="2">
    <source>
        <dbReference type="EMBL" id="PIC04384.1"/>
    </source>
</evidence>